<protein>
    <submittedName>
        <fullName evidence="4">DUF4124 domain-containing protein</fullName>
    </submittedName>
</protein>
<proteinExistence type="predicted"/>
<dbReference type="AlphaFoldDB" id="A0A847SH36"/>
<dbReference type="InterPro" id="IPR025392">
    <property type="entry name" value="DUF4124"/>
</dbReference>
<accession>A0A847SH36</accession>
<evidence type="ECO:0000313" key="5">
    <source>
        <dbReference type="Proteomes" id="UP000587991"/>
    </source>
</evidence>
<dbReference type="EMBL" id="JABAIM010000004">
    <property type="protein sequence ID" value="NLR76686.1"/>
    <property type="molecule type" value="Genomic_DNA"/>
</dbReference>
<dbReference type="Proteomes" id="UP000587991">
    <property type="component" value="Unassembled WGS sequence"/>
</dbReference>
<reference evidence="4 5" key="1">
    <citation type="submission" date="2020-04" db="EMBL/GenBank/DDBJ databases">
        <title>Draft genome of Leeia sp. IMCC25680.</title>
        <authorList>
            <person name="Song J."/>
            <person name="Cho J.-C."/>
        </authorList>
    </citation>
    <scope>NUCLEOTIDE SEQUENCE [LARGE SCALE GENOMIC DNA]</scope>
    <source>
        <strain evidence="4 5">IMCC25680</strain>
    </source>
</reference>
<dbReference type="RefSeq" id="WP_168878351.1">
    <property type="nucleotide sequence ID" value="NZ_JABAIM010000004.1"/>
</dbReference>
<evidence type="ECO:0000256" key="1">
    <source>
        <dbReference type="SAM" id="Coils"/>
    </source>
</evidence>
<feature type="domain" description="DUF4124" evidence="3">
    <location>
        <begin position="12"/>
        <end position="87"/>
    </location>
</feature>
<gene>
    <name evidence="4" type="ORF">HF682_16075</name>
</gene>
<sequence length="208" mass="23168">MALKADSICWGLLLCLALPVSAGPLYRWVDENGKVQYSDKPPVQSKSGTATLSKQGTVVKKTEGELTPEQKQQREADTAKAKAEAEAREAARLRDKALLSTFNSVAEIDRKRDRNLQQVQGELTSLKVRFKSTEGRLNAYYTQMAQYEKAKRPVPASLKTDIADTEAELVKIKQQMDEKQKSVEVIRQAAEADKKRYLELKSGAPMAP</sequence>
<dbReference type="Pfam" id="PF13511">
    <property type="entry name" value="DUF4124"/>
    <property type="match status" value="1"/>
</dbReference>
<keyword evidence="1" id="KW-0175">Coiled coil</keyword>
<evidence type="ECO:0000259" key="3">
    <source>
        <dbReference type="Pfam" id="PF13511"/>
    </source>
</evidence>
<keyword evidence="5" id="KW-1185">Reference proteome</keyword>
<feature type="coiled-coil region" evidence="1">
    <location>
        <begin position="162"/>
        <end position="189"/>
    </location>
</feature>
<name>A0A847SH36_9NEIS</name>
<evidence type="ECO:0000256" key="2">
    <source>
        <dbReference type="SAM" id="MobiDB-lite"/>
    </source>
</evidence>
<organism evidence="4 5">
    <name type="scientific">Leeia aquatica</name>
    <dbReference type="NCBI Taxonomy" id="2725557"/>
    <lineage>
        <taxon>Bacteria</taxon>
        <taxon>Pseudomonadati</taxon>
        <taxon>Pseudomonadota</taxon>
        <taxon>Betaproteobacteria</taxon>
        <taxon>Neisseriales</taxon>
        <taxon>Leeiaceae</taxon>
        <taxon>Leeia</taxon>
    </lineage>
</organism>
<feature type="region of interest" description="Disordered" evidence="2">
    <location>
        <begin position="36"/>
        <end position="79"/>
    </location>
</feature>
<feature type="compositionally biased region" description="Polar residues" evidence="2">
    <location>
        <begin position="44"/>
        <end position="56"/>
    </location>
</feature>
<evidence type="ECO:0000313" key="4">
    <source>
        <dbReference type="EMBL" id="NLR76686.1"/>
    </source>
</evidence>
<comment type="caution">
    <text evidence="4">The sequence shown here is derived from an EMBL/GenBank/DDBJ whole genome shotgun (WGS) entry which is preliminary data.</text>
</comment>